<reference evidence="2 3" key="1">
    <citation type="submission" date="2020-04" db="EMBL/GenBank/DDBJ databases">
        <title>Perkinsus olseni comparative genomics.</title>
        <authorList>
            <person name="Bogema D.R."/>
        </authorList>
    </citation>
    <scope>NUCLEOTIDE SEQUENCE [LARGE SCALE GENOMIC DNA]</scope>
    <source>
        <strain evidence="2">00978-12</strain>
    </source>
</reference>
<dbReference type="AlphaFoldDB" id="A0A7J6PCE0"/>
<feature type="region of interest" description="Disordered" evidence="1">
    <location>
        <begin position="64"/>
        <end position="84"/>
    </location>
</feature>
<gene>
    <name evidence="2" type="ORF">FOZ60_010522</name>
</gene>
<comment type="caution">
    <text evidence="2">The sequence shown here is derived from an EMBL/GenBank/DDBJ whole genome shotgun (WGS) entry which is preliminary data.</text>
</comment>
<feature type="region of interest" description="Disordered" evidence="1">
    <location>
        <begin position="290"/>
        <end position="366"/>
    </location>
</feature>
<evidence type="ECO:0000313" key="3">
    <source>
        <dbReference type="Proteomes" id="UP000541610"/>
    </source>
</evidence>
<protein>
    <submittedName>
        <fullName evidence="2">Uncharacterized protein</fullName>
    </submittedName>
</protein>
<feature type="region of interest" description="Disordered" evidence="1">
    <location>
        <begin position="425"/>
        <end position="449"/>
    </location>
</feature>
<feature type="compositionally biased region" description="Basic and acidic residues" evidence="1">
    <location>
        <begin position="341"/>
        <end position="364"/>
    </location>
</feature>
<evidence type="ECO:0000313" key="2">
    <source>
        <dbReference type="EMBL" id="KAF4693597.1"/>
    </source>
</evidence>
<organism evidence="2 3">
    <name type="scientific">Perkinsus olseni</name>
    <name type="common">Perkinsus atlanticus</name>
    <dbReference type="NCBI Taxonomy" id="32597"/>
    <lineage>
        <taxon>Eukaryota</taxon>
        <taxon>Sar</taxon>
        <taxon>Alveolata</taxon>
        <taxon>Perkinsozoa</taxon>
        <taxon>Perkinsea</taxon>
        <taxon>Perkinsida</taxon>
        <taxon>Perkinsidae</taxon>
        <taxon>Perkinsus</taxon>
    </lineage>
</organism>
<accession>A0A7J6PCE0</accession>
<dbReference type="Proteomes" id="UP000541610">
    <property type="component" value="Unassembled WGS sequence"/>
</dbReference>
<name>A0A7J6PCE0_PEROL</name>
<proteinExistence type="predicted"/>
<feature type="region of interest" description="Disordered" evidence="1">
    <location>
        <begin position="101"/>
        <end position="133"/>
    </location>
</feature>
<feature type="compositionally biased region" description="Polar residues" evidence="1">
    <location>
        <begin position="295"/>
        <end position="311"/>
    </location>
</feature>
<sequence length="492" mass="53946">MCMLDPETTGALYILIQPSQSKPLSDAASETKDRTSVLFNALFEQQRKLGEQNAAIDELRRAMAERETQRGAGSVPREHEHPMSSQHRKLQELMEMLLTKLSPSEQPSRGAGKTEVLSNPNERMKRPDETDRSSLVKPIINKWGDALETLPYRTNSTARHGCMGGGVPPPKSAGGVGGPLAIDGGFAPDTSRKSIFERSLVGTRMWLPVPHLPAVKQNSQTHHPRTLTPPRDWIREKTPRVQSRWDGTSGRAASSYDRPGTGGSSMVDADSSSVDGEKLERVVRMIKKMREADNLTISSRSTPTDSGQHTPSELEDVSPHRSSTSSAAAPLSKQPSTASAVHRDSDRARHARHVDPRTDARESPDPFLQTVVLSEHLGGPATPTISPSKSSLWSSTMNIKEDLLEAVDRICAECDATTARLGTAFEAEESTRARDKDEEEEKDEPPAARVRPFKELHRLLSSPGLSLDEEVIDKLKLMTSLEHKTCSSGTLL</sequence>
<feature type="region of interest" description="Disordered" evidence="1">
    <location>
        <begin position="217"/>
        <end position="278"/>
    </location>
</feature>
<feature type="compositionally biased region" description="Basic and acidic residues" evidence="1">
    <location>
        <begin position="122"/>
        <end position="133"/>
    </location>
</feature>
<evidence type="ECO:0000256" key="1">
    <source>
        <dbReference type="SAM" id="MobiDB-lite"/>
    </source>
</evidence>
<feature type="compositionally biased region" description="Polar residues" evidence="1">
    <location>
        <begin position="320"/>
        <end position="339"/>
    </location>
</feature>
<feature type="compositionally biased region" description="Low complexity" evidence="1">
    <location>
        <begin position="264"/>
        <end position="274"/>
    </location>
</feature>
<dbReference type="OrthoDB" id="10431496at2759"/>
<dbReference type="EMBL" id="JABANP010000043">
    <property type="protein sequence ID" value="KAF4693597.1"/>
    <property type="molecule type" value="Genomic_DNA"/>
</dbReference>